<accession>A0A2R4XIK0</accession>
<gene>
    <name evidence="2" type="ORF">DBV39_07810</name>
</gene>
<keyword evidence="3" id="KW-1185">Reference proteome</keyword>
<dbReference type="KEGG" id="boz:DBV39_07810"/>
<organism evidence="2 3">
    <name type="scientific">Orrella marina</name>
    <dbReference type="NCBI Taxonomy" id="2163011"/>
    <lineage>
        <taxon>Bacteria</taxon>
        <taxon>Pseudomonadati</taxon>
        <taxon>Pseudomonadota</taxon>
        <taxon>Betaproteobacteria</taxon>
        <taxon>Burkholderiales</taxon>
        <taxon>Alcaligenaceae</taxon>
        <taxon>Orrella</taxon>
    </lineage>
</organism>
<evidence type="ECO:0000256" key="1">
    <source>
        <dbReference type="SAM" id="Phobius"/>
    </source>
</evidence>
<protein>
    <submittedName>
        <fullName evidence="2">Uncharacterized protein</fullName>
    </submittedName>
</protein>
<dbReference type="Proteomes" id="UP000244571">
    <property type="component" value="Chromosome"/>
</dbReference>
<name>A0A2R4XIK0_9BURK</name>
<proteinExistence type="predicted"/>
<feature type="transmembrane region" description="Helical" evidence="1">
    <location>
        <begin position="12"/>
        <end position="30"/>
    </location>
</feature>
<sequence>MGELLNATHAEHVLIALTIQGLFVLGFSVFRLADGVWYGAVFVLAVFLGREHAQREYKLGEPSRLAGYEAFDFWRWSPDALLDLCLPVVAVFVVAMSVSRFRR</sequence>
<evidence type="ECO:0000313" key="3">
    <source>
        <dbReference type="Proteomes" id="UP000244571"/>
    </source>
</evidence>
<dbReference type="OrthoDB" id="8688225at2"/>
<keyword evidence="1" id="KW-0472">Membrane</keyword>
<keyword evidence="1" id="KW-1133">Transmembrane helix</keyword>
<dbReference type="AlphaFoldDB" id="A0A2R4XIK0"/>
<keyword evidence="1" id="KW-0812">Transmembrane</keyword>
<evidence type="ECO:0000313" key="2">
    <source>
        <dbReference type="EMBL" id="AWB33630.1"/>
    </source>
</evidence>
<dbReference type="RefSeq" id="WP_108621059.1">
    <property type="nucleotide sequence ID" value="NZ_CP028901.1"/>
</dbReference>
<feature type="transmembrane region" description="Helical" evidence="1">
    <location>
        <begin position="80"/>
        <end position="98"/>
    </location>
</feature>
<dbReference type="EMBL" id="CP028901">
    <property type="protein sequence ID" value="AWB33630.1"/>
    <property type="molecule type" value="Genomic_DNA"/>
</dbReference>
<reference evidence="2 3" key="1">
    <citation type="submission" date="2018-04" db="EMBL/GenBank/DDBJ databases">
        <title>Bordetella sp. HZ20 isolated from seawater.</title>
        <authorList>
            <person name="Sun C."/>
        </authorList>
    </citation>
    <scope>NUCLEOTIDE SEQUENCE [LARGE SCALE GENOMIC DNA]</scope>
    <source>
        <strain evidence="2 3">HZ20</strain>
    </source>
</reference>